<sequence length="342" mass="38837">MRTPTVCSEYLVDLLQYIENHGIDAKSLISAVGFTPEQHLTVQGRFPLRLFEVILDVASVMLDDTFLGAHAGADSSPTAWGMVSYIGMSAPNSRAAFDAVANFSRLLIDHGDVMYSETEDEWTCLTWVVPERKPVSRQLTEFFFTSWYRANKVILDRWCNQREVYFSHSGPTEKGEIERILEAPVKYNSDSNVVKFDRHFLERPTRFPHTGIYNSLVQTARSELAKLQMEDRIVKDVIACVVRQLPSGVPKLEEVAAELGMAPRTLQRRLNNTDTNFKSLVDDARKQRSKQLVNEGELALLEISAELGFSDQSSFQKAFKRWFGLAPGRYRMNQQLSNNSIS</sequence>
<evidence type="ECO:0000313" key="7">
    <source>
        <dbReference type="Proteomes" id="UP000237222"/>
    </source>
</evidence>
<dbReference type="AlphaFoldDB" id="A0A2S4HJ79"/>
<dbReference type="Pfam" id="PF12625">
    <property type="entry name" value="Arabinose_bd"/>
    <property type="match status" value="1"/>
</dbReference>
<dbReference type="SUPFAM" id="SSF46689">
    <property type="entry name" value="Homeodomain-like"/>
    <property type="match status" value="1"/>
</dbReference>
<dbReference type="Pfam" id="PF12833">
    <property type="entry name" value="HTH_18"/>
    <property type="match status" value="1"/>
</dbReference>
<dbReference type="GO" id="GO:0003700">
    <property type="term" value="F:DNA-binding transcription factor activity"/>
    <property type="evidence" value="ECO:0007669"/>
    <property type="project" value="InterPro"/>
</dbReference>
<dbReference type="PANTHER" id="PTHR47894">
    <property type="entry name" value="HTH-TYPE TRANSCRIPTIONAL REGULATOR GADX"/>
    <property type="match status" value="1"/>
</dbReference>
<dbReference type="EMBL" id="RHGB01000001">
    <property type="protein sequence ID" value="RNL67774.1"/>
    <property type="molecule type" value="Genomic_DNA"/>
</dbReference>
<dbReference type="Gene3D" id="1.10.10.60">
    <property type="entry name" value="Homeodomain-like"/>
    <property type="match status" value="1"/>
</dbReference>
<dbReference type="PROSITE" id="PS01124">
    <property type="entry name" value="HTH_ARAC_FAMILY_2"/>
    <property type="match status" value="1"/>
</dbReference>
<dbReference type="Proteomes" id="UP000237222">
    <property type="component" value="Unassembled WGS sequence"/>
</dbReference>
<keyword evidence="2" id="KW-0238">DNA-binding</keyword>
<evidence type="ECO:0000256" key="2">
    <source>
        <dbReference type="ARBA" id="ARBA00023125"/>
    </source>
</evidence>
<evidence type="ECO:0000256" key="1">
    <source>
        <dbReference type="ARBA" id="ARBA00023015"/>
    </source>
</evidence>
<dbReference type="SMART" id="SM00342">
    <property type="entry name" value="HTH_ARAC"/>
    <property type="match status" value="1"/>
</dbReference>
<dbReference type="OrthoDB" id="6194859at2"/>
<dbReference type="GO" id="GO:0005829">
    <property type="term" value="C:cytosol"/>
    <property type="evidence" value="ECO:0007669"/>
    <property type="project" value="TreeGrafter"/>
</dbReference>
<dbReference type="PANTHER" id="PTHR47894:SF1">
    <property type="entry name" value="HTH-TYPE TRANSCRIPTIONAL REGULATOR VQSM"/>
    <property type="match status" value="1"/>
</dbReference>
<reference evidence="6 8" key="2">
    <citation type="submission" date="2018-10" db="EMBL/GenBank/DDBJ databases">
        <title>Draft genome sequence of Zhongshania sp. DSW25-10.</title>
        <authorList>
            <person name="Oh J."/>
        </authorList>
    </citation>
    <scope>NUCLEOTIDE SEQUENCE [LARGE SCALE GENOMIC DNA]</scope>
    <source>
        <strain evidence="6 8">DSW25-10</strain>
    </source>
</reference>
<evidence type="ECO:0000313" key="6">
    <source>
        <dbReference type="EMBL" id="RNL67774.1"/>
    </source>
</evidence>
<keyword evidence="1" id="KW-0805">Transcription regulation</keyword>
<dbReference type="PRINTS" id="PR00032">
    <property type="entry name" value="HTHARAC"/>
</dbReference>
<feature type="domain" description="HTH araC/xylS-type" evidence="4">
    <location>
        <begin position="235"/>
        <end position="333"/>
    </location>
</feature>
<dbReference type="InterPro" id="IPR032687">
    <property type="entry name" value="AraC-type_N"/>
</dbReference>
<evidence type="ECO:0000313" key="8">
    <source>
        <dbReference type="Proteomes" id="UP000274695"/>
    </source>
</evidence>
<dbReference type="InterPro" id="IPR018060">
    <property type="entry name" value="HTH_AraC"/>
</dbReference>
<proteinExistence type="predicted"/>
<evidence type="ECO:0000256" key="3">
    <source>
        <dbReference type="ARBA" id="ARBA00023163"/>
    </source>
</evidence>
<organism evidence="5 7">
    <name type="scientific">Zhongshania marina</name>
    <dbReference type="NCBI Taxonomy" id="2304603"/>
    <lineage>
        <taxon>Bacteria</taxon>
        <taxon>Pseudomonadati</taxon>
        <taxon>Pseudomonadota</taxon>
        <taxon>Gammaproteobacteria</taxon>
        <taxon>Cellvibrionales</taxon>
        <taxon>Spongiibacteraceae</taxon>
        <taxon>Zhongshania</taxon>
    </lineage>
</organism>
<evidence type="ECO:0000313" key="5">
    <source>
        <dbReference type="EMBL" id="POP53761.1"/>
    </source>
</evidence>
<protein>
    <submittedName>
        <fullName evidence="5">AraC family transcriptional regulator</fullName>
    </submittedName>
</protein>
<dbReference type="RefSeq" id="WP_103683520.1">
    <property type="nucleotide sequence ID" value="NZ_PQGG01000012.1"/>
</dbReference>
<dbReference type="InterPro" id="IPR009057">
    <property type="entry name" value="Homeodomain-like_sf"/>
</dbReference>
<gene>
    <name evidence="5" type="ORF">C0068_05680</name>
    <name evidence="6" type="ORF">D0911_01780</name>
</gene>
<keyword evidence="8" id="KW-1185">Reference proteome</keyword>
<dbReference type="Proteomes" id="UP000274695">
    <property type="component" value="Unassembled WGS sequence"/>
</dbReference>
<reference evidence="5" key="1">
    <citation type="submission" date="2018-01" db="EMBL/GenBank/DDBJ databases">
        <authorList>
            <person name="Yu X.-D."/>
        </authorList>
    </citation>
    <scope>NUCLEOTIDE SEQUENCE</scope>
    <source>
        <strain evidence="5">ZX-21</strain>
    </source>
</reference>
<keyword evidence="3" id="KW-0804">Transcription</keyword>
<evidence type="ECO:0000259" key="4">
    <source>
        <dbReference type="PROSITE" id="PS01124"/>
    </source>
</evidence>
<accession>A0A2S4HJ79</accession>
<dbReference type="GO" id="GO:0000976">
    <property type="term" value="F:transcription cis-regulatory region binding"/>
    <property type="evidence" value="ECO:0007669"/>
    <property type="project" value="TreeGrafter"/>
</dbReference>
<dbReference type="EMBL" id="PQGG01000012">
    <property type="protein sequence ID" value="POP53761.1"/>
    <property type="molecule type" value="Genomic_DNA"/>
</dbReference>
<dbReference type="InterPro" id="IPR020449">
    <property type="entry name" value="Tscrpt_reg_AraC-type_HTH"/>
</dbReference>
<name>A0A2S4HJ79_9GAMM</name>
<comment type="caution">
    <text evidence="5">The sequence shown here is derived from an EMBL/GenBank/DDBJ whole genome shotgun (WGS) entry which is preliminary data.</text>
</comment>